<dbReference type="InterPro" id="IPR046174">
    <property type="entry name" value="DUF6176"/>
</dbReference>
<evidence type="ECO:0000313" key="1">
    <source>
        <dbReference type="EMBL" id="MBB3053121.1"/>
    </source>
</evidence>
<keyword evidence="2" id="KW-1185">Reference proteome</keyword>
<comment type="caution">
    <text evidence="1">The sequence shown here is derived from an EMBL/GenBank/DDBJ whole genome shotgun (WGS) entry which is preliminary data.</text>
</comment>
<dbReference type="EMBL" id="JACHWU010000007">
    <property type="protein sequence ID" value="MBB3053121.1"/>
    <property type="molecule type" value="Genomic_DNA"/>
</dbReference>
<reference evidence="1 2" key="1">
    <citation type="submission" date="2020-08" db="EMBL/GenBank/DDBJ databases">
        <title>Genomic Encyclopedia of Type Strains, Phase III (KMG-III): the genomes of soil and plant-associated and newly described type strains.</title>
        <authorList>
            <person name="Whitman W."/>
        </authorList>
    </citation>
    <scope>NUCLEOTIDE SEQUENCE [LARGE SCALE GENOMIC DNA]</scope>
    <source>
        <strain evidence="1 2">CECT 8577</strain>
    </source>
</reference>
<dbReference type="Pfam" id="PF19673">
    <property type="entry name" value="DUF6176"/>
    <property type="match status" value="1"/>
</dbReference>
<dbReference type="RefSeq" id="WP_183658631.1">
    <property type="nucleotide sequence ID" value="NZ_JACHWU010000007.1"/>
</dbReference>
<protein>
    <recommendedName>
        <fullName evidence="3">NIPSNAP domain-containing protein</fullName>
    </recommendedName>
</protein>
<dbReference type="AlphaFoldDB" id="A0A839S4U1"/>
<sequence>MEFRCIKVRLHPGRRARAVEWMRSFGERYSEAVEAMNNNGLRHEVVFLGSDADGDYLLMMQASDDFAATTRAFLNSTLPIDREALAVLDDIGERGQELPVLVQLHANE</sequence>
<organism evidence="1 2">
    <name type="scientific">Prauserella isguenensis</name>
    <dbReference type="NCBI Taxonomy" id="1470180"/>
    <lineage>
        <taxon>Bacteria</taxon>
        <taxon>Bacillati</taxon>
        <taxon>Actinomycetota</taxon>
        <taxon>Actinomycetes</taxon>
        <taxon>Pseudonocardiales</taxon>
        <taxon>Pseudonocardiaceae</taxon>
        <taxon>Prauserella</taxon>
    </lineage>
</organism>
<gene>
    <name evidence="1" type="ORF">FHS23_004164</name>
</gene>
<dbReference type="Proteomes" id="UP000550714">
    <property type="component" value="Unassembled WGS sequence"/>
</dbReference>
<evidence type="ECO:0000313" key="2">
    <source>
        <dbReference type="Proteomes" id="UP000550714"/>
    </source>
</evidence>
<name>A0A839S4U1_9PSEU</name>
<accession>A0A839S4U1</accession>
<proteinExistence type="predicted"/>
<evidence type="ECO:0008006" key="3">
    <source>
        <dbReference type="Google" id="ProtNLM"/>
    </source>
</evidence>